<dbReference type="EMBL" id="GBRH01196673">
    <property type="protein sequence ID" value="JAE01223.1"/>
    <property type="molecule type" value="Transcribed_RNA"/>
</dbReference>
<accession>A0A0A9EYW7</accession>
<reference evidence="1" key="1">
    <citation type="submission" date="2014-09" db="EMBL/GenBank/DDBJ databases">
        <authorList>
            <person name="Magalhaes I.L.F."/>
            <person name="Oliveira U."/>
            <person name="Santos F.R."/>
            <person name="Vidigal T.H.D.A."/>
            <person name="Brescovit A.D."/>
            <person name="Santos A.J."/>
        </authorList>
    </citation>
    <scope>NUCLEOTIDE SEQUENCE</scope>
    <source>
        <tissue evidence="1">Shoot tissue taken approximately 20 cm above the soil surface</tissue>
    </source>
</reference>
<sequence length="21" mass="2493">MFYSFLLCLVYSDLRVLPALE</sequence>
<protein>
    <submittedName>
        <fullName evidence="1">Uncharacterized protein</fullName>
    </submittedName>
</protein>
<name>A0A0A9EYW7_ARUDO</name>
<organism evidence="1">
    <name type="scientific">Arundo donax</name>
    <name type="common">Giant reed</name>
    <name type="synonym">Donax arundinaceus</name>
    <dbReference type="NCBI Taxonomy" id="35708"/>
    <lineage>
        <taxon>Eukaryota</taxon>
        <taxon>Viridiplantae</taxon>
        <taxon>Streptophyta</taxon>
        <taxon>Embryophyta</taxon>
        <taxon>Tracheophyta</taxon>
        <taxon>Spermatophyta</taxon>
        <taxon>Magnoliopsida</taxon>
        <taxon>Liliopsida</taxon>
        <taxon>Poales</taxon>
        <taxon>Poaceae</taxon>
        <taxon>PACMAD clade</taxon>
        <taxon>Arundinoideae</taxon>
        <taxon>Arundineae</taxon>
        <taxon>Arundo</taxon>
    </lineage>
</organism>
<proteinExistence type="predicted"/>
<dbReference type="AlphaFoldDB" id="A0A0A9EYW7"/>
<reference evidence="1" key="2">
    <citation type="journal article" date="2015" name="Data Brief">
        <title>Shoot transcriptome of the giant reed, Arundo donax.</title>
        <authorList>
            <person name="Barrero R.A."/>
            <person name="Guerrero F.D."/>
            <person name="Moolhuijzen P."/>
            <person name="Goolsby J.A."/>
            <person name="Tidwell J."/>
            <person name="Bellgard S.E."/>
            <person name="Bellgard M.I."/>
        </authorList>
    </citation>
    <scope>NUCLEOTIDE SEQUENCE</scope>
    <source>
        <tissue evidence="1">Shoot tissue taken approximately 20 cm above the soil surface</tissue>
    </source>
</reference>
<evidence type="ECO:0000313" key="1">
    <source>
        <dbReference type="EMBL" id="JAE01223.1"/>
    </source>
</evidence>